<reference evidence="2" key="1">
    <citation type="submission" date="2023-06" db="EMBL/GenBank/DDBJ databases">
        <title>Genomic analysis of the entomopathogenic nematode Steinernema hermaphroditum.</title>
        <authorList>
            <person name="Schwarz E.M."/>
            <person name="Heppert J.K."/>
            <person name="Baniya A."/>
            <person name="Schwartz H.T."/>
            <person name="Tan C.-H."/>
            <person name="Antoshechkin I."/>
            <person name="Sternberg P.W."/>
            <person name="Goodrich-Blair H."/>
            <person name="Dillman A.R."/>
        </authorList>
    </citation>
    <scope>NUCLEOTIDE SEQUENCE</scope>
    <source>
        <strain evidence="2">PS9179</strain>
        <tissue evidence="2">Whole animal</tissue>
    </source>
</reference>
<keyword evidence="3" id="KW-1185">Reference proteome</keyword>
<comment type="caution">
    <text evidence="2">The sequence shown here is derived from an EMBL/GenBank/DDBJ whole genome shotgun (WGS) entry which is preliminary data.</text>
</comment>
<proteinExistence type="predicted"/>
<sequence length="120" mass="12880">MSRRSPHPLEEPLLEAVRHAKEVLRHGFSIYAHADMPHQELNDHYAIQLLQTLKQAPYNIFFIVTPGSDNGTPANSSAPSNGESGTPDTSNGRPPAGSQPGDSSEPPPDGSQPPGSRLHL</sequence>
<dbReference type="AlphaFoldDB" id="A0AA39HQX7"/>
<organism evidence="2 3">
    <name type="scientific">Steinernema hermaphroditum</name>
    <dbReference type="NCBI Taxonomy" id="289476"/>
    <lineage>
        <taxon>Eukaryota</taxon>
        <taxon>Metazoa</taxon>
        <taxon>Ecdysozoa</taxon>
        <taxon>Nematoda</taxon>
        <taxon>Chromadorea</taxon>
        <taxon>Rhabditida</taxon>
        <taxon>Tylenchina</taxon>
        <taxon>Panagrolaimomorpha</taxon>
        <taxon>Strongyloidoidea</taxon>
        <taxon>Steinernematidae</taxon>
        <taxon>Steinernema</taxon>
    </lineage>
</organism>
<accession>A0AA39HQX7</accession>
<evidence type="ECO:0000313" key="3">
    <source>
        <dbReference type="Proteomes" id="UP001175271"/>
    </source>
</evidence>
<gene>
    <name evidence="2" type="ORF">QR680_004682</name>
</gene>
<name>A0AA39HQX7_9BILA</name>
<feature type="region of interest" description="Disordered" evidence="1">
    <location>
        <begin position="64"/>
        <end position="120"/>
    </location>
</feature>
<evidence type="ECO:0000256" key="1">
    <source>
        <dbReference type="SAM" id="MobiDB-lite"/>
    </source>
</evidence>
<protein>
    <submittedName>
        <fullName evidence="2">Uncharacterized protein</fullName>
    </submittedName>
</protein>
<dbReference type="Proteomes" id="UP001175271">
    <property type="component" value="Unassembled WGS sequence"/>
</dbReference>
<dbReference type="EMBL" id="JAUCMV010000003">
    <property type="protein sequence ID" value="KAK0409661.1"/>
    <property type="molecule type" value="Genomic_DNA"/>
</dbReference>
<evidence type="ECO:0000313" key="2">
    <source>
        <dbReference type="EMBL" id="KAK0409661.1"/>
    </source>
</evidence>
<feature type="compositionally biased region" description="Polar residues" evidence="1">
    <location>
        <begin position="67"/>
        <end position="92"/>
    </location>
</feature>